<dbReference type="OrthoDB" id="4080456at2759"/>
<dbReference type="STRING" id="1163406.A0A0L0N3G9"/>
<dbReference type="InterPro" id="IPR003892">
    <property type="entry name" value="CUE"/>
</dbReference>
<gene>
    <name evidence="4" type="ORF">TOPH_06773</name>
</gene>
<dbReference type="Pfam" id="PF26286">
    <property type="entry name" value="UBA_10"/>
    <property type="match status" value="1"/>
</dbReference>
<comment type="caution">
    <text evidence="4">The sequence shown here is derived from an EMBL/GenBank/DDBJ whole genome shotgun (WGS) entry which is preliminary data.</text>
</comment>
<dbReference type="InterPro" id="IPR002625">
    <property type="entry name" value="Smr_dom"/>
</dbReference>
<dbReference type="SUPFAM" id="SSF160443">
    <property type="entry name" value="SMR domain-like"/>
    <property type="match status" value="1"/>
</dbReference>
<dbReference type="GO" id="GO:0043130">
    <property type="term" value="F:ubiquitin binding"/>
    <property type="evidence" value="ECO:0007669"/>
    <property type="project" value="InterPro"/>
</dbReference>
<dbReference type="CDD" id="cd14279">
    <property type="entry name" value="CUE"/>
    <property type="match status" value="1"/>
</dbReference>
<evidence type="ECO:0000313" key="4">
    <source>
        <dbReference type="EMBL" id="KND88678.1"/>
    </source>
</evidence>
<dbReference type="InterPro" id="IPR036063">
    <property type="entry name" value="Smr_dom_sf"/>
</dbReference>
<dbReference type="PANTHER" id="PTHR46535:SF1">
    <property type="entry name" value="NEDD4-BINDING PROTEIN 2"/>
    <property type="match status" value="1"/>
</dbReference>
<evidence type="ECO:0000256" key="1">
    <source>
        <dbReference type="SAM" id="MobiDB-lite"/>
    </source>
</evidence>
<organism evidence="4 5">
    <name type="scientific">Tolypocladium ophioglossoides (strain CBS 100239)</name>
    <name type="common">Snaketongue truffleclub</name>
    <name type="synonym">Elaphocordyceps ophioglossoides</name>
    <dbReference type="NCBI Taxonomy" id="1163406"/>
    <lineage>
        <taxon>Eukaryota</taxon>
        <taxon>Fungi</taxon>
        <taxon>Dikarya</taxon>
        <taxon>Ascomycota</taxon>
        <taxon>Pezizomycotina</taxon>
        <taxon>Sordariomycetes</taxon>
        <taxon>Hypocreomycetidae</taxon>
        <taxon>Hypocreales</taxon>
        <taxon>Ophiocordycipitaceae</taxon>
        <taxon>Tolypocladium</taxon>
    </lineage>
</organism>
<feature type="compositionally biased region" description="Basic residues" evidence="1">
    <location>
        <begin position="194"/>
        <end position="203"/>
    </location>
</feature>
<accession>A0A0L0N3G9</accession>
<protein>
    <recommendedName>
        <fullName evidence="6">Smr domain-containing protein</fullName>
    </recommendedName>
</protein>
<keyword evidence="5" id="KW-1185">Reference proteome</keyword>
<dbReference type="EMBL" id="LFRF01000024">
    <property type="protein sequence ID" value="KND88678.1"/>
    <property type="molecule type" value="Genomic_DNA"/>
</dbReference>
<feature type="domain" description="Smr" evidence="2">
    <location>
        <begin position="449"/>
        <end position="532"/>
    </location>
</feature>
<evidence type="ECO:0008006" key="6">
    <source>
        <dbReference type="Google" id="ProtNLM"/>
    </source>
</evidence>
<proteinExistence type="predicted"/>
<sequence length="532" mass="58293">MPGESETKLVQRLVDSFHAFLDEALIVAIANDYNLEDPSAYDAAHATLQDLARSVPSEEATGFDPSGIPVLPEWETDELRDEPTTSTSISHQASQAQGTDPSSTDTSSAAAEPHVTIPRLTSFDNDSKESKILLLQSMFSELKQYDVKYALQKANGDFQAALDDLLNIQYLQSTGQQMKGVDGFFKPDDAPSAKNKRKKKVKKALTPDSDPSRDGSPSLGGETTWQDEIEYIAERLGVRSDEVSGIYRKCECSKGATVVQLLEQYISHGIETKDDAGKRHADDLARKYRYVPDKYMPTIVHVAGSIPQFADDLTALLNKHFTKQSKGQKLDLGYRLTPLPGEDIEGGGVLAPGKTTVRDANVVPGRSTAATSSLDLAQAVQVANNYHQAKVDAESSAARLHRRGASSPLYRQAASYYADRAREQARYAQQATSTAADLLVEKQSAFNSLDLHGVLVHDGVRIARQKTQDWWQGLGEFRVRRAREESFTVITGLGRHNASGVSRLRQAVAAALLQDGWKVQVETGKFVVTGRR</sequence>
<feature type="compositionally biased region" description="Low complexity" evidence="1">
    <location>
        <begin position="99"/>
        <end position="111"/>
    </location>
</feature>
<dbReference type="InterPro" id="IPR058864">
    <property type="entry name" value="UBA_10"/>
</dbReference>
<evidence type="ECO:0000259" key="2">
    <source>
        <dbReference type="PROSITE" id="PS50828"/>
    </source>
</evidence>
<dbReference type="InterPro" id="IPR052772">
    <property type="entry name" value="Endo/PolyKinase_Domain-Protein"/>
</dbReference>
<dbReference type="GO" id="GO:0004519">
    <property type="term" value="F:endonuclease activity"/>
    <property type="evidence" value="ECO:0007669"/>
    <property type="project" value="TreeGrafter"/>
</dbReference>
<feature type="compositionally biased region" description="Polar residues" evidence="1">
    <location>
        <begin position="84"/>
        <end position="98"/>
    </location>
</feature>
<feature type="domain" description="CUE" evidence="3">
    <location>
        <begin position="127"/>
        <end position="170"/>
    </location>
</feature>
<dbReference type="GO" id="GO:0005634">
    <property type="term" value="C:nucleus"/>
    <property type="evidence" value="ECO:0007669"/>
    <property type="project" value="TreeGrafter"/>
</dbReference>
<dbReference type="PROSITE" id="PS51140">
    <property type="entry name" value="CUE"/>
    <property type="match status" value="1"/>
</dbReference>
<evidence type="ECO:0000313" key="5">
    <source>
        <dbReference type="Proteomes" id="UP000036947"/>
    </source>
</evidence>
<dbReference type="PANTHER" id="PTHR46535">
    <property type="entry name" value="NEDD4-BINDING PROTEIN 2"/>
    <property type="match status" value="1"/>
</dbReference>
<name>A0A0L0N3G9_TOLOC</name>
<reference evidence="4 5" key="1">
    <citation type="journal article" date="2015" name="BMC Genomics">
        <title>The genome of the truffle-parasite Tolypocladium ophioglossoides and the evolution of antifungal peptaibiotics.</title>
        <authorList>
            <person name="Quandt C.A."/>
            <person name="Bushley K.E."/>
            <person name="Spatafora J.W."/>
        </authorList>
    </citation>
    <scope>NUCLEOTIDE SEQUENCE [LARGE SCALE GENOMIC DNA]</scope>
    <source>
        <strain evidence="4 5">CBS 100239</strain>
    </source>
</reference>
<evidence type="ECO:0000259" key="3">
    <source>
        <dbReference type="PROSITE" id="PS51140"/>
    </source>
</evidence>
<feature type="region of interest" description="Disordered" evidence="1">
    <location>
        <begin position="77"/>
        <end position="122"/>
    </location>
</feature>
<feature type="region of interest" description="Disordered" evidence="1">
    <location>
        <begin position="185"/>
        <end position="222"/>
    </location>
</feature>
<dbReference type="Proteomes" id="UP000036947">
    <property type="component" value="Unassembled WGS sequence"/>
</dbReference>
<dbReference type="Gene3D" id="3.30.1370.110">
    <property type="match status" value="1"/>
</dbReference>
<dbReference type="PROSITE" id="PS50828">
    <property type="entry name" value="SMR"/>
    <property type="match status" value="1"/>
</dbReference>
<dbReference type="AlphaFoldDB" id="A0A0L0N3G9"/>